<keyword evidence="5" id="KW-1185">Reference proteome</keyword>
<dbReference type="InterPro" id="IPR027385">
    <property type="entry name" value="Beta-barrel_OMP"/>
</dbReference>
<feature type="domain" description="Outer membrane protein beta-barrel" evidence="3">
    <location>
        <begin position="11"/>
        <end position="183"/>
    </location>
</feature>
<feature type="signal peptide" evidence="2">
    <location>
        <begin position="1"/>
        <end position="25"/>
    </location>
</feature>
<dbReference type="SUPFAM" id="SSF56925">
    <property type="entry name" value="OMPA-like"/>
    <property type="match status" value="1"/>
</dbReference>
<dbReference type="RefSeq" id="WP_129207263.1">
    <property type="nucleotide sequence ID" value="NZ_BMGU01000001.1"/>
</dbReference>
<proteinExistence type="predicted"/>
<organism evidence="4 5">
    <name type="scientific">Silvibacterium dinghuense</name>
    <dbReference type="NCBI Taxonomy" id="1560006"/>
    <lineage>
        <taxon>Bacteria</taxon>
        <taxon>Pseudomonadati</taxon>
        <taxon>Acidobacteriota</taxon>
        <taxon>Terriglobia</taxon>
        <taxon>Terriglobales</taxon>
        <taxon>Acidobacteriaceae</taxon>
        <taxon>Silvibacterium</taxon>
    </lineage>
</organism>
<accession>A0A4Q1SIP6</accession>
<evidence type="ECO:0000313" key="5">
    <source>
        <dbReference type="Proteomes" id="UP000290253"/>
    </source>
</evidence>
<evidence type="ECO:0000259" key="3">
    <source>
        <dbReference type="Pfam" id="PF13505"/>
    </source>
</evidence>
<dbReference type="AlphaFoldDB" id="A0A4Q1SIP6"/>
<gene>
    <name evidence="4" type="ORF">ESZ00_06215</name>
</gene>
<evidence type="ECO:0000313" key="4">
    <source>
        <dbReference type="EMBL" id="RXS97484.1"/>
    </source>
</evidence>
<dbReference type="InterPro" id="IPR011250">
    <property type="entry name" value="OMP/PagP_B-barrel"/>
</dbReference>
<keyword evidence="1 2" id="KW-0732">Signal</keyword>
<evidence type="ECO:0000256" key="2">
    <source>
        <dbReference type="SAM" id="SignalP"/>
    </source>
</evidence>
<evidence type="ECO:0000256" key="1">
    <source>
        <dbReference type="ARBA" id="ARBA00022729"/>
    </source>
</evidence>
<feature type="chain" id="PRO_5020451972" description="Outer membrane protein beta-barrel domain-containing protein" evidence="2">
    <location>
        <begin position="26"/>
        <end position="185"/>
    </location>
</feature>
<comment type="caution">
    <text evidence="4">The sequence shown here is derived from an EMBL/GenBank/DDBJ whole genome shotgun (WGS) entry which is preliminary data.</text>
</comment>
<dbReference type="Gene3D" id="2.40.160.20">
    <property type="match status" value="1"/>
</dbReference>
<reference evidence="4 5" key="1">
    <citation type="journal article" date="2016" name="Int. J. Syst. Evol. Microbiol.">
        <title>Acidipila dinghuensis sp. nov., an acidobacterium isolated from forest soil.</title>
        <authorList>
            <person name="Jiang Y.W."/>
            <person name="Wang J."/>
            <person name="Chen M.H."/>
            <person name="Lv Y.Y."/>
            <person name="Qiu L.H."/>
        </authorList>
    </citation>
    <scope>NUCLEOTIDE SEQUENCE [LARGE SCALE GENOMIC DNA]</scope>
    <source>
        <strain evidence="4 5">DHOF10</strain>
    </source>
</reference>
<dbReference type="EMBL" id="SDMK01000001">
    <property type="protein sequence ID" value="RXS97484.1"/>
    <property type="molecule type" value="Genomic_DNA"/>
</dbReference>
<dbReference type="Pfam" id="PF13505">
    <property type="entry name" value="OMP_b-brl"/>
    <property type="match status" value="1"/>
</dbReference>
<name>A0A4Q1SIP6_9BACT</name>
<protein>
    <recommendedName>
        <fullName evidence="3">Outer membrane protein beta-barrel domain-containing protein</fullName>
    </recommendedName>
</protein>
<sequence>MKSIYKFLIAWALGTITASSAFAQAAPAAYGGGDANGAHVFGELSFGFPNYDAEYLRGVTAGGYFQRSRWIGLEVRGSMLRWGPSTMHQSSILTGPRVQYPFHRFIPYLAFEPGVTHTVLPYTGYPGSALVGSNNFAWQIIGGVDYRLTHRLWVRAGEASYGHINVIQNGLSPKSFSAGLNYRIF</sequence>
<dbReference type="Proteomes" id="UP000290253">
    <property type="component" value="Unassembled WGS sequence"/>
</dbReference>
<dbReference type="OrthoDB" id="115259at2"/>